<evidence type="ECO:0000313" key="1">
    <source>
        <dbReference type="EMBL" id="GJD59818.1"/>
    </source>
</evidence>
<keyword evidence="4" id="KW-1185">Reference proteome</keyword>
<name>A0A564G502_9HYPH</name>
<protein>
    <submittedName>
        <fullName evidence="2">Uncharacterized protein</fullName>
    </submittedName>
</protein>
<reference evidence="1" key="3">
    <citation type="submission" date="2021-08" db="EMBL/GenBank/DDBJ databases">
        <authorList>
            <person name="Tani A."/>
            <person name="Ola A."/>
            <person name="Ogura Y."/>
            <person name="Katsura K."/>
            <person name="Hayashi T."/>
        </authorList>
    </citation>
    <scope>NUCLEOTIDE SEQUENCE</scope>
    <source>
        <strain evidence="1">DSM 22415</strain>
    </source>
</reference>
<dbReference type="EMBL" id="BPQI01000260">
    <property type="protein sequence ID" value="GJD59818.1"/>
    <property type="molecule type" value="Genomic_DNA"/>
</dbReference>
<dbReference type="AlphaFoldDB" id="A0A564G502"/>
<reference evidence="1" key="2">
    <citation type="journal article" date="2021" name="Front. Microbiol.">
        <title>Comprehensive Comparative Genomics and Phenotyping of Methylobacterium Species.</title>
        <authorList>
            <person name="Alessa O."/>
            <person name="Ogura Y."/>
            <person name="Fujitani Y."/>
            <person name="Takami H."/>
            <person name="Hayashi T."/>
            <person name="Sahin N."/>
            <person name="Tani A."/>
        </authorList>
    </citation>
    <scope>NUCLEOTIDE SEQUENCE</scope>
    <source>
        <strain evidence="1">DSM 22415</strain>
    </source>
</reference>
<evidence type="ECO:0000313" key="3">
    <source>
        <dbReference type="Proteomes" id="UP000401717"/>
    </source>
</evidence>
<dbReference type="EMBL" id="CABFVH010000046">
    <property type="protein sequence ID" value="VUF15076.1"/>
    <property type="molecule type" value="Genomic_DNA"/>
</dbReference>
<dbReference type="Proteomes" id="UP000401717">
    <property type="component" value="Unassembled WGS sequence"/>
</dbReference>
<proteinExistence type="predicted"/>
<dbReference type="Proteomes" id="UP001055303">
    <property type="component" value="Unassembled WGS sequence"/>
</dbReference>
<organism evidence="2 3">
    <name type="scientific">Methylobacterium dankookense</name>
    <dbReference type="NCBI Taxonomy" id="560405"/>
    <lineage>
        <taxon>Bacteria</taxon>
        <taxon>Pseudomonadati</taxon>
        <taxon>Pseudomonadota</taxon>
        <taxon>Alphaproteobacteria</taxon>
        <taxon>Hyphomicrobiales</taxon>
        <taxon>Methylobacteriaceae</taxon>
        <taxon>Methylobacterium</taxon>
    </lineage>
</organism>
<gene>
    <name evidence="1" type="ORF">IFDJLNFL_5749</name>
    <name evidence="2" type="ORF">MTDSW087_04809</name>
</gene>
<reference evidence="2 3" key="1">
    <citation type="submission" date="2019-06" db="EMBL/GenBank/DDBJ databases">
        <authorList>
            <person name="Rodrigo-Torres L."/>
            <person name="Arahal R. D."/>
            <person name="Lucena T."/>
        </authorList>
    </citation>
    <scope>NUCLEOTIDE SEQUENCE [LARGE SCALE GENOMIC DNA]</scope>
    <source>
        <strain evidence="2 3">SW08-7</strain>
    </source>
</reference>
<sequence>MQGDDPLIPEVSEVEATNGFQLQLGPDGRCRIVLLGKGHAPIACLELDAANADRLAEELAERRRTYEQGKAREKGRAPH</sequence>
<evidence type="ECO:0000313" key="4">
    <source>
        <dbReference type="Proteomes" id="UP001055303"/>
    </source>
</evidence>
<dbReference type="RefSeq" id="WP_144767386.1">
    <property type="nucleotide sequence ID" value="NZ_BPQI01000260.1"/>
</dbReference>
<accession>A0A564G502</accession>
<evidence type="ECO:0000313" key="2">
    <source>
        <dbReference type="EMBL" id="VUF15076.1"/>
    </source>
</evidence>